<accession>A0A7X3MF34</accession>
<dbReference type="EMBL" id="WUQX01000001">
    <property type="protein sequence ID" value="MXP75244.1"/>
    <property type="molecule type" value="Genomic_DNA"/>
</dbReference>
<dbReference type="SUPFAM" id="SSF54001">
    <property type="entry name" value="Cysteine proteinases"/>
    <property type="match status" value="1"/>
</dbReference>
<gene>
    <name evidence="1" type="ORF">GN277_07565</name>
</gene>
<proteinExistence type="predicted"/>
<organism evidence="1 2">
    <name type="scientific">Sporofaciens musculi</name>
    <dbReference type="NCBI Taxonomy" id="2681861"/>
    <lineage>
        <taxon>Bacteria</taxon>
        <taxon>Bacillati</taxon>
        <taxon>Bacillota</taxon>
        <taxon>Clostridia</taxon>
        <taxon>Lachnospirales</taxon>
        <taxon>Lachnospiraceae</taxon>
        <taxon>Sporofaciens</taxon>
    </lineage>
</organism>
<protein>
    <submittedName>
        <fullName evidence="1">Uncharacterized protein</fullName>
    </submittedName>
</protein>
<dbReference type="InterPro" id="IPR038765">
    <property type="entry name" value="Papain-like_cys_pep_sf"/>
</dbReference>
<comment type="caution">
    <text evidence="1">The sequence shown here is derived from an EMBL/GenBank/DDBJ whole genome shotgun (WGS) entry which is preliminary data.</text>
</comment>
<evidence type="ECO:0000313" key="2">
    <source>
        <dbReference type="Proteomes" id="UP000460412"/>
    </source>
</evidence>
<dbReference type="Proteomes" id="UP000460412">
    <property type="component" value="Unassembled WGS sequence"/>
</dbReference>
<keyword evidence="2" id="KW-1185">Reference proteome</keyword>
<dbReference type="AlphaFoldDB" id="A0A7X3MF34"/>
<dbReference type="RefSeq" id="WP_159750546.1">
    <property type="nucleotide sequence ID" value="NZ_WUQX01000001.1"/>
</dbReference>
<sequence length="285" mass="33415">MMNQKKCNIKEDELESRKEDSGYLLKDLESLKEEILRIIRIDGAKEYSIIEEIFSSIKADWKNREKELQKRKECCYYEDALKGSDLYQKETLRKLIAESKKVYFVFTSSARTDFARAIMTYTNSNYYHVAVSLNEGLTNLYSFSPQIGQDKLSGGFTCEKIHSYKKNDYDIHVSCMIITSEKYKQLLQEISAMMKYQRQTEYNYAGLINYVLGKREETNGYRMFCSQFIMYLFRKLGINVIHKEPCFTSPEDIAGLGEDSGMYHLYDGRAAFYDKEKIMKIFDAV</sequence>
<reference evidence="1 2" key="1">
    <citation type="submission" date="2019-12" db="EMBL/GenBank/DDBJ databases">
        <title>Sporaefaciens musculi gen. nov., sp. nov., a novel bacterium isolated from the caecum of an obese mouse.</title>
        <authorList>
            <person name="Rasmussen T.S."/>
            <person name="Streidl T."/>
            <person name="Hitch T.C.A."/>
            <person name="Wortmann E."/>
            <person name="Deptula P."/>
            <person name="Hansen M."/>
            <person name="Nielsen D.S."/>
            <person name="Clavel T."/>
            <person name="Vogensen F.K."/>
        </authorList>
    </citation>
    <scope>NUCLEOTIDE SEQUENCE [LARGE SCALE GENOMIC DNA]</scope>
    <source>
        <strain evidence="1 2">WCA-9-b2</strain>
    </source>
</reference>
<name>A0A7X3MF34_9FIRM</name>
<evidence type="ECO:0000313" key="1">
    <source>
        <dbReference type="EMBL" id="MXP75244.1"/>
    </source>
</evidence>
<dbReference type="Gene3D" id="3.90.1720.10">
    <property type="entry name" value="endopeptidase domain like (from Nostoc punctiforme)"/>
    <property type="match status" value="1"/>
</dbReference>